<proteinExistence type="predicted"/>
<reference evidence="1" key="1">
    <citation type="submission" date="2021-01" db="EMBL/GenBank/DDBJ databases">
        <authorList>
            <person name="Corre E."/>
            <person name="Pelletier E."/>
            <person name="Niang G."/>
            <person name="Scheremetjew M."/>
            <person name="Finn R."/>
            <person name="Kale V."/>
            <person name="Holt S."/>
            <person name="Cochrane G."/>
            <person name="Meng A."/>
            <person name="Brown T."/>
            <person name="Cohen L."/>
        </authorList>
    </citation>
    <scope>NUCLEOTIDE SEQUENCE</scope>
    <source>
        <strain evidence="1">Ms1</strain>
    </source>
</reference>
<name>A0A7S1CSL4_9STRA</name>
<dbReference type="AlphaFoldDB" id="A0A7S1CSL4"/>
<accession>A0A7S1CSL4</accession>
<dbReference type="EMBL" id="HBFS01028584">
    <property type="protein sequence ID" value="CAD8925888.1"/>
    <property type="molecule type" value="Transcribed_RNA"/>
</dbReference>
<evidence type="ECO:0000313" key="1">
    <source>
        <dbReference type="EMBL" id="CAD8925888.1"/>
    </source>
</evidence>
<sequence length="103" mass="10548">MCVPAARAASSPCGAAPRGAGECCVLRATALSARLLTAPPPPRPRPRLRLAHAAALPRVPVSLSTRRRASCAAAGRAHGAQGGCCCSAWSRGRDEHRVGNSDL</sequence>
<gene>
    <name evidence="1" type="ORF">BSP0115_LOCUS19152</name>
</gene>
<protein>
    <submittedName>
        <fullName evidence="1">Uncharacterized protein</fullName>
    </submittedName>
</protein>
<organism evidence="1">
    <name type="scientific">Bicosoecida sp. CB-2014</name>
    <dbReference type="NCBI Taxonomy" id="1486930"/>
    <lineage>
        <taxon>Eukaryota</taxon>
        <taxon>Sar</taxon>
        <taxon>Stramenopiles</taxon>
        <taxon>Bigyra</taxon>
        <taxon>Opalozoa</taxon>
        <taxon>Bicosoecida</taxon>
    </lineage>
</organism>